<dbReference type="STRING" id="1802397.A3J43_00735"/>
<feature type="active site" evidence="4">
    <location>
        <position position="18"/>
    </location>
</feature>
<comment type="caution">
    <text evidence="7">The sequence shown here is derived from an EMBL/GenBank/DDBJ whole genome shotgun (WGS) entry which is preliminary data.</text>
</comment>
<feature type="domain" description="Acylphosphatase-like" evidence="6">
    <location>
        <begin position="3"/>
        <end position="89"/>
    </location>
</feature>
<keyword evidence="4" id="KW-0378">Hydrolase</keyword>
<feature type="active site" evidence="4">
    <location>
        <position position="36"/>
    </location>
</feature>
<dbReference type="PROSITE" id="PS00150">
    <property type="entry name" value="ACYLPHOSPHATASE_1"/>
    <property type="match status" value="1"/>
</dbReference>
<dbReference type="PANTHER" id="PTHR47268:SF4">
    <property type="entry name" value="ACYLPHOSPHATASE"/>
    <property type="match status" value="1"/>
</dbReference>
<comment type="catalytic activity">
    <reaction evidence="3 4">
        <text>an acyl phosphate + H2O = a carboxylate + phosphate + H(+)</text>
        <dbReference type="Rhea" id="RHEA:14965"/>
        <dbReference type="ChEBI" id="CHEBI:15377"/>
        <dbReference type="ChEBI" id="CHEBI:15378"/>
        <dbReference type="ChEBI" id="CHEBI:29067"/>
        <dbReference type="ChEBI" id="CHEBI:43474"/>
        <dbReference type="ChEBI" id="CHEBI:59918"/>
        <dbReference type="EC" id="3.6.1.7"/>
    </reaction>
</comment>
<protein>
    <recommendedName>
        <fullName evidence="2 4">acylphosphatase</fullName>
        <ecNumber evidence="2 4">3.6.1.7</ecNumber>
    </recommendedName>
</protein>
<evidence type="ECO:0000313" key="7">
    <source>
        <dbReference type="EMBL" id="OGL77929.1"/>
    </source>
</evidence>
<dbReference type="EC" id="3.6.1.7" evidence="2 4"/>
<reference evidence="7 8" key="1">
    <citation type="journal article" date="2016" name="Nat. Commun.">
        <title>Thousands of microbial genomes shed light on interconnected biogeochemical processes in an aquifer system.</title>
        <authorList>
            <person name="Anantharaman K."/>
            <person name="Brown C.T."/>
            <person name="Hug L.A."/>
            <person name="Sharon I."/>
            <person name="Castelle C.J."/>
            <person name="Probst A.J."/>
            <person name="Thomas B.C."/>
            <person name="Singh A."/>
            <person name="Wilkins M.J."/>
            <person name="Karaoz U."/>
            <person name="Brodie E.L."/>
            <person name="Williams K.H."/>
            <person name="Hubbard S.S."/>
            <person name="Banfield J.F."/>
        </authorList>
    </citation>
    <scope>NUCLEOTIDE SEQUENCE [LARGE SCALE GENOMIC DNA]</scope>
</reference>
<evidence type="ECO:0000256" key="2">
    <source>
        <dbReference type="ARBA" id="ARBA00012150"/>
    </source>
</evidence>
<dbReference type="GO" id="GO:0003998">
    <property type="term" value="F:acylphosphatase activity"/>
    <property type="evidence" value="ECO:0007669"/>
    <property type="project" value="UniProtKB-EC"/>
</dbReference>
<name>A0A1F7UI24_9BACT</name>
<dbReference type="Gene3D" id="3.30.70.100">
    <property type="match status" value="1"/>
</dbReference>
<gene>
    <name evidence="7" type="ORF">A3J43_00735</name>
</gene>
<sequence length="89" mass="10073">MHLLRLVISGRVQGVGFRWFVQREAEKLKLTGQVKNLPDGTVEVAAFGEKGALEELLNLCRQGPRASRVNDIHVKWDDAEMIPTEFSIR</sequence>
<dbReference type="AlphaFoldDB" id="A0A1F7UI24"/>
<proteinExistence type="inferred from homology"/>
<dbReference type="EMBL" id="MGEF01000048">
    <property type="protein sequence ID" value="OGL77929.1"/>
    <property type="molecule type" value="Genomic_DNA"/>
</dbReference>
<evidence type="ECO:0000259" key="6">
    <source>
        <dbReference type="PROSITE" id="PS51160"/>
    </source>
</evidence>
<evidence type="ECO:0000313" key="8">
    <source>
        <dbReference type="Proteomes" id="UP000176604"/>
    </source>
</evidence>
<dbReference type="Pfam" id="PF00708">
    <property type="entry name" value="Acylphosphatase"/>
    <property type="match status" value="1"/>
</dbReference>
<dbReference type="Proteomes" id="UP000176604">
    <property type="component" value="Unassembled WGS sequence"/>
</dbReference>
<organism evidence="7 8">
    <name type="scientific">Candidatus Uhrbacteria bacterium RIFCSPHIGHO2_12_FULL_54_23</name>
    <dbReference type="NCBI Taxonomy" id="1802397"/>
    <lineage>
        <taxon>Bacteria</taxon>
        <taxon>Candidatus Uhriibacteriota</taxon>
    </lineage>
</organism>
<dbReference type="InterPro" id="IPR017968">
    <property type="entry name" value="Acylphosphatase_CS"/>
</dbReference>
<evidence type="ECO:0000256" key="5">
    <source>
        <dbReference type="RuleBase" id="RU004168"/>
    </source>
</evidence>
<evidence type="ECO:0000256" key="1">
    <source>
        <dbReference type="ARBA" id="ARBA00005614"/>
    </source>
</evidence>
<accession>A0A1F7UI24</accession>
<evidence type="ECO:0000256" key="3">
    <source>
        <dbReference type="ARBA" id="ARBA00047645"/>
    </source>
</evidence>
<dbReference type="InterPro" id="IPR036046">
    <property type="entry name" value="Acylphosphatase-like_dom_sf"/>
</dbReference>
<dbReference type="PROSITE" id="PS51160">
    <property type="entry name" value="ACYLPHOSPHATASE_3"/>
    <property type="match status" value="1"/>
</dbReference>
<comment type="similarity">
    <text evidence="1 5">Belongs to the acylphosphatase family.</text>
</comment>
<dbReference type="SUPFAM" id="SSF54975">
    <property type="entry name" value="Acylphosphatase/BLUF domain-like"/>
    <property type="match status" value="1"/>
</dbReference>
<evidence type="ECO:0000256" key="4">
    <source>
        <dbReference type="PROSITE-ProRule" id="PRU00520"/>
    </source>
</evidence>
<dbReference type="PANTHER" id="PTHR47268">
    <property type="entry name" value="ACYLPHOSPHATASE"/>
    <property type="match status" value="1"/>
</dbReference>
<dbReference type="InterPro" id="IPR001792">
    <property type="entry name" value="Acylphosphatase-like_dom"/>
</dbReference>
<dbReference type="InterPro" id="IPR020456">
    <property type="entry name" value="Acylphosphatase"/>
</dbReference>